<dbReference type="EMBL" id="MN062186">
    <property type="protein sequence ID" value="QEG09283.1"/>
    <property type="molecule type" value="Genomic_DNA"/>
</dbReference>
<keyword evidence="2" id="KW-1185">Reference proteome</keyword>
<proteinExistence type="predicted"/>
<organism evidence="1 2">
    <name type="scientific">Stenotrophomonas phage Pokken</name>
    <dbReference type="NCBI Taxonomy" id="2596674"/>
    <lineage>
        <taxon>Viruses</taxon>
        <taxon>Duplodnaviria</taxon>
        <taxon>Heunggongvirae</taxon>
        <taxon>Uroviricota</taxon>
        <taxon>Caudoviricetes</taxon>
        <taxon>Schitoviridae</taxon>
        <taxon>Pokkenvirus</taxon>
        <taxon>Pokkenvirus pokken</taxon>
    </lineage>
</organism>
<evidence type="ECO:0000313" key="1">
    <source>
        <dbReference type="EMBL" id="QEG09283.1"/>
    </source>
</evidence>
<accession>A0A5B9NEQ8</accession>
<protein>
    <submittedName>
        <fullName evidence="1">Uncharacterized protein</fullName>
    </submittedName>
</protein>
<name>A0A5B9NEQ8_9CAUD</name>
<reference evidence="2" key="1">
    <citation type="submission" date="2019-06" db="EMBL/GenBank/DDBJ databases">
        <title>The complete genome of Stenotrophomonas phage Pokken.</title>
        <authorList>
            <person name="Hayden A."/>
            <person name="Martinez N."/>
            <person name="Moreland R."/>
            <person name="Liu M."/>
            <person name="Gonzalez C.F."/>
            <person name="Ramsey J."/>
        </authorList>
    </citation>
    <scope>NUCLEOTIDE SEQUENCE [LARGE SCALE GENOMIC DNA]</scope>
</reference>
<dbReference type="Proteomes" id="UP000324257">
    <property type="component" value="Segment"/>
</dbReference>
<evidence type="ECO:0000313" key="2">
    <source>
        <dbReference type="Proteomes" id="UP000324257"/>
    </source>
</evidence>
<gene>
    <name evidence="1" type="ORF">CPT_Pokken_065</name>
</gene>
<sequence>MPYVHASEFLQSGINILGERAADRDVVEERSMAQVVALFNLKHGTNLTEAQGWNFMATLKEVRARIGGRFRPDDYIDWLNYVALEAESRSKQ</sequence>